<name>A0A084G4N0_PSEDA</name>
<organism evidence="8 9">
    <name type="scientific">Pseudallescheria apiosperma</name>
    <name type="common">Scedosporium apiospermum</name>
    <dbReference type="NCBI Taxonomy" id="563466"/>
    <lineage>
        <taxon>Eukaryota</taxon>
        <taxon>Fungi</taxon>
        <taxon>Dikarya</taxon>
        <taxon>Ascomycota</taxon>
        <taxon>Pezizomycotina</taxon>
        <taxon>Sordariomycetes</taxon>
        <taxon>Hypocreomycetidae</taxon>
        <taxon>Microascales</taxon>
        <taxon>Microascaceae</taxon>
        <taxon>Scedosporium</taxon>
    </lineage>
</organism>
<dbReference type="HOGENOM" id="CLU_280604_0_0_1"/>
<dbReference type="EMBL" id="JOWA01000100">
    <property type="protein sequence ID" value="KEZ42292.1"/>
    <property type="molecule type" value="Genomic_DNA"/>
</dbReference>
<keyword evidence="5" id="KW-0812">Transmembrane</keyword>
<feature type="transmembrane region" description="Helical" evidence="5">
    <location>
        <begin position="756"/>
        <end position="777"/>
    </location>
</feature>
<dbReference type="Gene3D" id="3.40.50.1820">
    <property type="entry name" value="alpha/beta hydrolase"/>
    <property type="match status" value="1"/>
</dbReference>
<evidence type="ECO:0000256" key="1">
    <source>
        <dbReference type="ARBA" id="ARBA00043996"/>
    </source>
</evidence>
<dbReference type="Pfam" id="PF01926">
    <property type="entry name" value="MMR_HSR1"/>
    <property type="match status" value="1"/>
</dbReference>
<protein>
    <recommendedName>
        <fullName evidence="10">Fungal lipase-like domain-containing protein</fullName>
    </recommendedName>
</protein>
<feature type="domain" description="Fungal lipase-type" evidence="6">
    <location>
        <begin position="141"/>
        <end position="278"/>
    </location>
</feature>
<evidence type="ECO:0000256" key="3">
    <source>
        <dbReference type="ARBA" id="ARBA00048461"/>
    </source>
</evidence>
<dbReference type="OMA" id="HYFHCVK"/>
<dbReference type="AlphaFoldDB" id="A0A084G4N0"/>
<comment type="similarity">
    <text evidence="1">Belongs to the AB hydrolase superfamily. Lipase family. Class 3 subfamily.</text>
</comment>
<proteinExistence type="inferred from homology"/>
<feature type="compositionally biased region" description="Polar residues" evidence="4">
    <location>
        <begin position="15"/>
        <end position="30"/>
    </location>
</feature>
<dbReference type="KEGG" id="sapo:SAPIO_CDS6157"/>
<dbReference type="RefSeq" id="XP_016642091.1">
    <property type="nucleotide sequence ID" value="XM_016788334.1"/>
</dbReference>
<reference evidence="8 9" key="1">
    <citation type="journal article" date="2014" name="Genome Announc.">
        <title>Draft genome sequence of the pathogenic fungus Scedosporium apiospermum.</title>
        <authorList>
            <person name="Vandeputte P."/>
            <person name="Ghamrawi S."/>
            <person name="Rechenmann M."/>
            <person name="Iltis A."/>
            <person name="Giraud S."/>
            <person name="Fleury M."/>
            <person name="Thornton C."/>
            <person name="Delhaes L."/>
            <person name="Meyer W."/>
            <person name="Papon N."/>
            <person name="Bouchara J.P."/>
        </authorList>
    </citation>
    <scope>NUCLEOTIDE SEQUENCE [LARGE SCALE GENOMIC DNA]</scope>
    <source>
        <strain evidence="8 9">IHEM 14462</strain>
    </source>
</reference>
<dbReference type="Gene3D" id="3.40.50.300">
    <property type="entry name" value="P-loop containing nucleotide triphosphate hydrolases"/>
    <property type="match status" value="1"/>
</dbReference>
<evidence type="ECO:0000256" key="2">
    <source>
        <dbReference type="ARBA" id="ARBA00047591"/>
    </source>
</evidence>
<dbReference type="InterPro" id="IPR002921">
    <property type="entry name" value="Fungal_lipase-type"/>
</dbReference>
<comment type="caution">
    <text evidence="8">The sequence shown here is derived from an EMBL/GenBank/DDBJ whole genome shotgun (WGS) entry which is preliminary data.</text>
</comment>
<dbReference type="InterPro" id="IPR006073">
    <property type="entry name" value="GTP-bd"/>
</dbReference>
<dbReference type="GeneID" id="27725229"/>
<dbReference type="GO" id="GO:0006629">
    <property type="term" value="P:lipid metabolic process"/>
    <property type="evidence" value="ECO:0007669"/>
    <property type="project" value="InterPro"/>
</dbReference>
<dbReference type="PANTHER" id="PTHR45856:SF25">
    <property type="entry name" value="FUNGAL LIPASE-LIKE DOMAIN-CONTAINING PROTEIN"/>
    <property type="match status" value="1"/>
</dbReference>
<evidence type="ECO:0000256" key="4">
    <source>
        <dbReference type="SAM" id="MobiDB-lite"/>
    </source>
</evidence>
<comment type="catalytic activity">
    <reaction evidence="3">
        <text>a monoacylglycerol + H2O = glycerol + a fatty acid + H(+)</text>
        <dbReference type="Rhea" id="RHEA:15245"/>
        <dbReference type="ChEBI" id="CHEBI:15377"/>
        <dbReference type="ChEBI" id="CHEBI:15378"/>
        <dbReference type="ChEBI" id="CHEBI:17408"/>
        <dbReference type="ChEBI" id="CHEBI:17754"/>
        <dbReference type="ChEBI" id="CHEBI:28868"/>
    </reaction>
</comment>
<dbReference type="CDD" id="cd00519">
    <property type="entry name" value="Lipase_3"/>
    <property type="match status" value="1"/>
</dbReference>
<comment type="catalytic activity">
    <reaction evidence="2">
        <text>a diacylglycerol + H2O = a monoacylglycerol + a fatty acid + H(+)</text>
        <dbReference type="Rhea" id="RHEA:32731"/>
        <dbReference type="ChEBI" id="CHEBI:15377"/>
        <dbReference type="ChEBI" id="CHEBI:15378"/>
        <dbReference type="ChEBI" id="CHEBI:17408"/>
        <dbReference type="ChEBI" id="CHEBI:18035"/>
        <dbReference type="ChEBI" id="CHEBI:28868"/>
    </reaction>
</comment>
<dbReference type="VEuPathDB" id="FungiDB:SAPIO_CDS6157"/>
<keyword evidence="5" id="KW-0472">Membrane</keyword>
<evidence type="ECO:0000313" key="8">
    <source>
        <dbReference type="EMBL" id="KEZ42292.1"/>
    </source>
</evidence>
<feature type="transmembrane region" description="Helical" evidence="5">
    <location>
        <begin position="789"/>
        <end position="815"/>
    </location>
</feature>
<dbReference type="InterPro" id="IPR051218">
    <property type="entry name" value="Sec_MonoDiacylglyc_Lipase"/>
</dbReference>
<dbReference type="SUPFAM" id="SSF53474">
    <property type="entry name" value="alpha/beta-Hydrolases"/>
    <property type="match status" value="1"/>
</dbReference>
<keyword evidence="9" id="KW-1185">Reference proteome</keyword>
<dbReference type="SUPFAM" id="SSF52540">
    <property type="entry name" value="P-loop containing nucleoside triphosphate hydrolases"/>
    <property type="match status" value="1"/>
</dbReference>
<dbReference type="OrthoDB" id="426718at2759"/>
<dbReference type="InterPro" id="IPR027417">
    <property type="entry name" value="P-loop_NTPase"/>
</dbReference>
<evidence type="ECO:0000256" key="5">
    <source>
        <dbReference type="SAM" id="Phobius"/>
    </source>
</evidence>
<dbReference type="Pfam" id="PF01764">
    <property type="entry name" value="Lipase_3"/>
    <property type="match status" value="1"/>
</dbReference>
<dbReference type="Proteomes" id="UP000028545">
    <property type="component" value="Unassembled WGS sequence"/>
</dbReference>
<dbReference type="GO" id="GO:0005525">
    <property type="term" value="F:GTP binding"/>
    <property type="evidence" value="ECO:0007669"/>
    <property type="project" value="InterPro"/>
</dbReference>
<evidence type="ECO:0008006" key="10">
    <source>
        <dbReference type="Google" id="ProtNLM"/>
    </source>
</evidence>
<evidence type="ECO:0000259" key="6">
    <source>
        <dbReference type="Pfam" id="PF01764"/>
    </source>
</evidence>
<feature type="region of interest" description="Disordered" evidence="4">
    <location>
        <begin position="1"/>
        <end position="30"/>
    </location>
</feature>
<feature type="domain" description="G" evidence="7">
    <location>
        <begin position="922"/>
        <end position="1038"/>
    </location>
</feature>
<evidence type="ECO:0000259" key="7">
    <source>
        <dbReference type="Pfam" id="PF01926"/>
    </source>
</evidence>
<dbReference type="PANTHER" id="PTHR45856">
    <property type="entry name" value="ALPHA/BETA-HYDROLASES SUPERFAMILY PROTEIN"/>
    <property type="match status" value="1"/>
</dbReference>
<keyword evidence="5" id="KW-1133">Transmembrane helix</keyword>
<gene>
    <name evidence="8" type="ORF">SAPIO_CDS6157</name>
</gene>
<sequence length="1178" mass="131571">MAGQKEARLFRRRSPQTGHSNGTQNCSVNTSSLTFVMPGNPDFPSDHIDFQTHDDDLTQEEKLAKTLTFIGASAVSLLCYESEDDVASVLRNDDRFRLVRAQDIVSGIWPVVNVAATMQPGGENRAVALLAWSNRLQTLFLGFRGTQSMADVLSNLNVLQAATPNLGSRFHAGFLARASQYTSLIEQLVKEYRLVVCGHSLGGAMATIATYTVLANDGNFRSIGNVWNANEQRRLSAVTFGSPSAMVVEDSGTTAALRKEWALHFHHVINPDDYVPFALNHSSQLAKAFLPSAVGIVLGVFPQLEPFKKPLTLLLEYWQKNRAQFAHFGCIYLLENNNPGINCRQITMERHIPSTPELSNVGRFHLMEHYDDCVRRTLRQRHRFHEIDPKTSISVDQFRWRCLPLPDAVHECNGAIHDNKVIISITVKSRLVQFFLKRVTFKAKGSEVQVSNIHFALKPDNHDQIIVKLQYDIDPNEEPAVALALVYSIQRELRIHDVFGGSTMLSVSEIRSTSLRYASLPTTFESLRLAMIIAFADQIAKVQTLKLNDTESDEANRENAGILTERAASIANLVDSTVSAAVPHLVVSQLQHALGLLKELWPKYSWHEEKTSPLKTRDMTVSGEEAVPGSYPVEHLKDRIPPDCPEELRSLLSEMMETLQKNGLRASCLSIRNWERQGQLKLANVIPDLTSFAEALRKFSRNLYDRPVDPKERIEHAIKQASEVLTAIRFCHLVILTQLDAPHDWYYEAKEDPVRFGVLAAGGGPLLAAGSASRYLAAAVPAMEGAAGLGLVALTSVLGFAASAVAFFLGAGVYYNLLPRKQLLHLNFESKLQMSLEVLGIQCSPLNSIGEAPLADHLKDDMQNAESPQTLKDWRQKLRKGIKKHPAVKSNWLVEPTVYWSKWLFDVARVGQLRDLMASQIRVGVEGPTEAGKSQLLTTLTGAPEEVFRPGSGANCRTMEIQLYNPLELSAVFMDCPGADDKDERIREMASLFREMFGIIIFVVPSDIKSRSKATDEALQEIANLLRDHKDLRPVRILLSKADQLSFNRKKDEVFPNALLQSKKTVIEELKRLGELGDDFVIHSRRACGDTFLLATETLEDIVQPYSTYAQMSLDGRAALSDCPAGEERMIEGLCQFQSLYRMAEEGKMWDVESLRQWLRTLSPNSVPNSRGRVYHTK</sequence>
<evidence type="ECO:0000313" key="9">
    <source>
        <dbReference type="Proteomes" id="UP000028545"/>
    </source>
</evidence>
<accession>A0A084G4N0</accession>
<dbReference type="InterPro" id="IPR029058">
    <property type="entry name" value="AB_hydrolase_fold"/>
</dbReference>